<feature type="non-terminal residue" evidence="1">
    <location>
        <position position="60"/>
    </location>
</feature>
<proteinExistence type="predicted"/>
<evidence type="ECO:0000313" key="1">
    <source>
        <dbReference type="EMBL" id="VAW65889.1"/>
    </source>
</evidence>
<reference evidence="1" key="1">
    <citation type="submission" date="2018-06" db="EMBL/GenBank/DDBJ databases">
        <authorList>
            <person name="Zhirakovskaya E."/>
        </authorList>
    </citation>
    <scope>NUCLEOTIDE SEQUENCE</scope>
</reference>
<organism evidence="1">
    <name type="scientific">hydrothermal vent metagenome</name>
    <dbReference type="NCBI Taxonomy" id="652676"/>
    <lineage>
        <taxon>unclassified sequences</taxon>
        <taxon>metagenomes</taxon>
        <taxon>ecological metagenomes</taxon>
    </lineage>
</organism>
<sequence length="60" mass="6621">MGMFDAVDIHESGNYKILIGSPKDLVKAVDKSINDGWMPVGSAVKYAMSDSRMSQTMMKH</sequence>
<name>A0A3B0XVF4_9ZZZZ</name>
<accession>A0A3B0XVF4</accession>
<dbReference type="AlphaFoldDB" id="A0A3B0XVF4"/>
<dbReference type="EMBL" id="UOFH01000332">
    <property type="protein sequence ID" value="VAW65889.1"/>
    <property type="molecule type" value="Genomic_DNA"/>
</dbReference>
<gene>
    <name evidence="1" type="ORF">MNBD_GAMMA08-1058</name>
</gene>
<protein>
    <submittedName>
        <fullName evidence="1">Uncharacterized protein</fullName>
    </submittedName>
</protein>